<dbReference type="Proteomes" id="UP000030700">
    <property type="component" value="Unassembled WGS sequence"/>
</dbReference>
<comment type="similarity">
    <text evidence="1">Belongs to the NAD(P)-dependent epimerase/dehydratase family.</text>
</comment>
<dbReference type="STRING" id="1499966.U14_01384"/>
<dbReference type="InterPro" id="IPR036291">
    <property type="entry name" value="NAD(P)-bd_dom_sf"/>
</dbReference>
<protein>
    <submittedName>
        <fullName evidence="3">NAD-dependent epimerase/dehydratase</fullName>
    </submittedName>
</protein>
<reference evidence="3" key="1">
    <citation type="journal article" date="2015" name="PeerJ">
        <title>First genomic representation of candidate bacterial phylum KSB3 points to enhanced environmental sensing as a trigger of wastewater bulking.</title>
        <authorList>
            <person name="Sekiguchi Y."/>
            <person name="Ohashi A."/>
            <person name="Parks D.H."/>
            <person name="Yamauchi T."/>
            <person name="Tyson G.W."/>
            <person name="Hugenholtz P."/>
        </authorList>
    </citation>
    <scope>NUCLEOTIDE SEQUENCE [LARGE SCALE GENOMIC DNA]</scope>
</reference>
<dbReference type="PRINTS" id="PR01713">
    <property type="entry name" value="NUCEPIMERASE"/>
</dbReference>
<accession>A0A0S6VRW1</accession>
<evidence type="ECO:0000313" key="3">
    <source>
        <dbReference type="EMBL" id="GAK50157.1"/>
    </source>
</evidence>
<sequence>MFIKPWQGSLFFIHNSIYFMKCLVTGAAGFLGSNISERLISMGAEVIGIDCFIDYYPRALKEKNLTKLWESKQFTFIEKSLLDVNLSELLDGVDYVFHQAAQAGVRASWGKDFEIYTENNIKATQQLLDACKEKPIKRLIYASSSSVYGDVKEFPMRETMFLQPVSPYGVSKLAAEHLCVLYWKNFKVPTISLRYFTVYGPRQRPDMAFNKFIKAILKGDTIHIYGDGKQTRDFTFVADAVDANISAMTNGTPGGVYNIGGGSRISVNDVLAILGKISGIEPKISYEEKQKGDVQDTCADTTLAKNELLYQPKVGIEEGLRQEYEWLKGLMG</sequence>
<dbReference type="PANTHER" id="PTHR43000">
    <property type="entry name" value="DTDP-D-GLUCOSE 4,6-DEHYDRATASE-RELATED"/>
    <property type="match status" value="1"/>
</dbReference>
<gene>
    <name evidence="3" type="ORF">U14_01384</name>
</gene>
<proteinExistence type="inferred from homology"/>
<dbReference type="EMBL" id="DF820456">
    <property type="protein sequence ID" value="GAK50157.1"/>
    <property type="molecule type" value="Genomic_DNA"/>
</dbReference>
<dbReference type="Gene3D" id="3.90.25.10">
    <property type="entry name" value="UDP-galactose 4-epimerase, domain 1"/>
    <property type="match status" value="1"/>
</dbReference>
<dbReference type="SUPFAM" id="SSF51735">
    <property type="entry name" value="NAD(P)-binding Rossmann-fold domains"/>
    <property type="match status" value="1"/>
</dbReference>
<evidence type="ECO:0000313" key="4">
    <source>
        <dbReference type="Proteomes" id="UP000030700"/>
    </source>
</evidence>
<dbReference type="InterPro" id="IPR001509">
    <property type="entry name" value="Epimerase_deHydtase"/>
</dbReference>
<evidence type="ECO:0000259" key="2">
    <source>
        <dbReference type="Pfam" id="PF01370"/>
    </source>
</evidence>
<name>A0A0S6VRW1_9BACT</name>
<keyword evidence="4" id="KW-1185">Reference proteome</keyword>
<evidence type="ECO:0000256" key="1">
    <source>
        <dbReference type="ARBA" id="ARBA00007637"/>
    </source>
</evidence>
<dbReference type="HOGENOM" id="CLU_007383_1_7_0"/>
<dbReference type="AlphaFoldDB" id="A0A0S6VRW1"/>
<dbReference type="Pfam" id="PF01370">
    <property type="entry name" value="Epimerase"/>
    <property type="match status" value="1"/>
</dbReference>
<organism evidence="3">
    <name type="scientific">Candidatus Moduliflexus flocculans</name>
    <dbReference type="NCBI Taxonomy" id="1499966"/>
    <lineage>
        <taxon>Bacteria</taxon>
        <taxon>Candidatus Moduliflexota</taxon>
        <taxon>Candidatus Moduliflexia</taxon>
        <taxon>Candidatus Moduliflexales</taxon>
        <taxon>Candidatus Moduliflexaceae</taxon>
    </lineage>
</organism>
<feature type="domain" description="NAD-dependent epimerase/dehydratase" evidence="2">
    <location>
        <begin position="23"/>
        <end position="260"/>
    </location>
</feature>
<dbReference type="Gene3D" id="3.40.50.720">
    <property type="entry name" value="NAD(P)-binding Rossmann-like Domain"/>
    <property type="match status" value="1"/>
</dbReference>